<dbReference type="RefSeq" id="XP_060331599.1">
    <property type="nucleotide sequence ID" value="XM_060473058.1"/>
</dbReference>
<feature type="region of interest" description="Disordered" evidence="1">
    <location>
        <begin position="360"/>
        <end position="388"/>
    </location>
</feature>
<gene>
    <name evidence="2" type="ORF">EV420DRAFT_1539907</name>
</gene>
<dbReference type="GeneID" id="85356606"/>
<sequence>MLNLRRSPSLCTASANGDMTKDFPSASIASETATSDLENTDIDRNILRGLVNPTNIPKQMYIVPTAVTLSNVCLLWRDIAINNPSILLRVSQKALRANSILALYLSRSKDIPLKYVVYSPGHLFVSNSESWRRRSLTECCQSFRKLATIDVMPHWLALTPSSMSLDHLTVANATTGDLVALVVIVPSFIITSISFKNCDFVHNMLDPKYPKPFVRTLSQLTSLTIILNNNFLDSLTAIPSILRCPQSPVFSRFFRRSTRLESLILKNCICLASIKTALFSQERLGYLDTQVVLGDLDVVLEAIEARLCTSRPCNAIVLRLVQMEAPSIEVEGTEEDSGTESDPEDEKSYCFGCGGVHGDVEDSDSEDDSESDEESDSDSNAQGSEKVEWRKRRLADVWPRAVPVPVSPDMLKTVNIGHGAQLSKFRAAGMRIAIVSG</sequence>
<accession>A0AA39KI51</accession>
<dbReference type="AlphaFoldDB" id="A0AA39KI51"/>
<evidence type="ECO:0000313" key="3">
    <source>
        <dbReference type="Proteomes" id="UP001175211"/>
    </source>
</evidence>
<dbReference type="EMBL" id="JAUEPS010000015">
    <property type="protein sequence ID" value="KAK0459373.1"/>
    <property type="molecule type" value="Genomic_DNA"/>
</dbReference>
<protein>
    <submittedName>
        <fullName evidence="2">Uncharacterized protein</fullName>
    </submittedName>
</protein>
<proteinExistence type="predicted"/>
<evidence type="ECO:0000256" key="1">
    <source>
        <dbReference type="SAM" id="MobiDB-lite"/>
    </source>
</evidence>
<feature type="compositionally biased region" description="Acidic residues" evidence="1">
    <location>
        <begin position="361"/>
        <end position="377"/>
    </location>
</feature>
<keyword evidence="3" id="KW-1185">Reference proteome</keyword>
<comment type="caution">
    <text evidence="2">The sequence shown here is derived from an EMBL/GenBank/DDBJ whole genome shotgun (WGS) entry which is preliminary data.</text>
</comment>
<name>A0AA39KI51_ARMTA</name>
<dbReference type="Proteomes" id="UP001175211">
    <property type="component" value="Unassembled WGS sequence"/>
</dbReference>
<organism evidence="2 3">
    <name type="scientific">Armillaria tabescens</name>
    <name type="common">Ringless honey mushroom</name>
    <name type="synonym">Agaricus tabescens</name>
    <dbReference type="NCBI Taxonomy" id="1929756"/>
    <lineage>
        <taxon>Eukaryota</taxon>
        <taxon>Fungi</taxon>
        <taxon>Dikarya</taxon>
        <taxon>Basidiomycota</taxon>
        <taxon>Agaricomycotina</taxon>
        <taxon>Agaricomycetes</taxon>
        <taxon>Agaricomycetidae</taxon>
        <taxon>Agaricales</taxon>
        <taxon>Marasmiineae</taxon>
        <taxon>Physalacriaceae</taxon>
        <taxon>Desarmillaria</taxon>
    </lineage>
</organism>
<evidence type="ECO:0000313" key="2">
    <source>
        <dbReference type="EMBL" id="KAK0459373.1"/>
    </source>
</evidence>
<reference evidence="2" key="1">
    <citation type="submission" date="2023-06" db="EMBL/GenBank/DDBJ databases">
        <authorList>
            <consortium name="Lawrence Berkeley National Laboratory"/>
            <person name="Ahrendt S."/>
            <person name="Sahu N."/>
            <person name="Indic B."/>
            <person name="Wong-Bajracharya J."/>
            <person name="Merenyi Z."/>
            <person name="Ke H.-M."/>
            <person name="Monk M."/>
            <person name="Kocsube S."/>
            <person name="Drula E."/>
            <person name="Lipzen A."/>
            <person name="Balint B."/>
            <person name="Henrissat B."/>
            <person name="Andreopoulos B."/>
            <person name="Martin F.M."/>
            <person name="Harder C.B."/>
            <person name="Rigling D."/>
            <person name="Ford K.L."/>
            <person name="Foster G.D."/>
            <person name="Pangilinan J."/>
            <person name="Papanicolaou A."/>
            <person name="Barry K."/>
            <person name="LaButti K."/>
            <person name="Viragh M."/>
            <person name="Koriabine M."/>
            <person name="Yan M."/>
            <person name="Riley R."/>
            <person name="Champramary S."/>
            <person name="Plett K.L."/>
            <person name="Tsai I.J."/>
            <person name="Slot J."/>
            <person name="Sipos G."/>
            <person name="Plett J."/>
            <person name="Nagy L.G."/>
            <person name="Grigoriev I.V."/>
        </authorList>
    </citation>
    <scope>NUCLEOTIDE SEQUENCE</scope>
    <source>
        <strain evidence="2">CCBAS 213</strain>
    </source>
</reference>